<proteinExistence type="predicted"/>
<evidence type="ECO:0000313" key="2">
    <source>
        <dbReference type="Proteomes" id="UP000070376"/>
    </source>
</evidence>
<sequence length="39" mass="4061">MLAPLSGKSMGLFFAGVRSGPAIVGYKKAALNRFKAAFS</sequence>
<organism evidence="1 2">
    <name type="scientific">Heyndrickxia coagulans</name>
    <name type="common">Weizmannia coagulans</name>
    <dbReference type="NCBI Taxonomy" id="1398"/>
    <lineage>
        <taxon>Bacteria</taxon>
        <taxon>Bacillati</taxon>
        <taxon>Bacillota</taxon>
        <taxon>Bacilli</taxon>
        <taxon>Bacillales</taxon>
        <taxon>Bacillaceae</taxon>
        <taxon>Heyndrickxia</taxon>
    </lineage>
</organism>
<dbReference type="Proteomes" id="UP000070376">
    <property type="component" value="Unassembled WGS sequence"/>
</dbReference>
<reference evidence="2" key="1">
    <citation type="submission" date="2016-01" db="EMBL/GenBank/DDBJ databases">
        <authorList>
            <person name="Mitreva M."/>
            <person name="Pepin K.H."/>
            <person name="Mihindukulasuriya K.A."/>
            <person name="Fulton R."/>
            <person name="Fronick C."/>
            <person name="O'Laughlin M."/>
            <person name="Miner T."/>
            <person name="Herter B."/>
            <person name="Rosa B.A."/>
            <person name="Cordes M."/>
            <person name="Tomlinson C."/>
            <person name="Wollam A."/>
            <person name="Palsikar V.B."/>
            <person name="Mardis E.R."/>
            <person name="Wilson R.K."/>
        </authorList>
    </citation>
    <scope>NUCLEOTIDE SEQUENCE [LARGE SCALE GENOMIC DNA]</scope>
    <source>
        <strain evidence="2">GED7749B</strain>
    </source>
</reference>
<gene>
    <name evidence="1" type="ORF">HMPREF3213_01670</name>
</gene>
<evidence type="ECO:0000313" key="1">
    <source>
        <dbReference type="EMBL" id="KWZ82728.1"/>
    </source>
</evidence>
<name>A0A133KT62_HEYCO</name>
<protein>
    <submittedName>
        <fullName evidence="1">Uncharacterized protein</fullName>
    </submittedName>
</protein>
<accession>A0A133KT62</accession>
<dbReference type="AlphaFoldDB" id="A0A133KT62"/>
<dbReference type="EMBL" id="LRPN01000050">
    <property type="protein sequence ID" value="KWZ82728.1"/>
    <property type="molecule type" value="Genomic_DNA"/>
</dbReference>
<comment type="caution">
    <text evidence="1">The sequence shown here is derived from an EMBL/GenBank/DDBJ whole genome shotgun (WGS) entry which is preliminary data.</text>
</comment>